<dbReference type="SUPFAM" id="SSF57603">
    <property type="entry name" value="FnI-like domain"/>
    <property type="match status" value="1"/>
</dbReference>
<dbReference type="InterPro" id="IPR057856">
    <property type="entry name" value="VWC2L_C"/>
</dbReference>
<sequence length="544" mass="61067">LEVGITSDPIIVTPVSSCEKCRCEANGEVVCTVSACPQTDCVDPVYEPDQCCPICKNGPNCFAETMVIPAGREVKTDECTICHCTYEEITWRIERQAMSEFISMGDNEQMPTRLTSLFRREECQVYQLQHLKLHFCWHPDVKGQEGGGAMESGLEPGICKDYYMAAVAYSLPETVPRKFIYANNIILTVQRTNFSDAEDIFSQHLQELNDYFKKWCLQPSLTKTKVATFHLSNSYINYQLSLNTGVTLERSLTVQQHLEKTAAKLKSHNYLLNRLAGTPWSVDANLLSSMGLIYYTVELCQHKVMKKSKGMALTFLRHELCISSKGKELTSWDPVDGEGSTQPSNPPGSIHRSPVGLGRVLSHDLGVEAVGPIDLNKLVEWQYQTAMCSQTFEELPDQLEQLFIGGEAREPRGEQLPHWRDRATPASSPSTFGLTQLLEELAPAPRRGQSTAGDLPMHRSPPRVDLRAVGRRGSLQRTQRGTGPPPQPHLPPADQIPPRWAFYPGRGWLYSFVQQLKTIKPIKHAVFSRTFLANYATNMPICYQ</sequence>
<dbReference type="OrthoDB" id="8574072at2759"/>
<feature type="non-terminal residue" evidence="3">
    <location>
        <position position="1"/>
    </location>
</feature>
<proteinExistence type="predicted"/>
<feature type="region of interest" description="Disordered" evidence="1">
    <location>
        <begin position="445"/>
        <end position="495"/>
    </location>
</feature>
<comment type="caution">
    <text evidence="3">The sequence shown here is derived from an EMBL/GenBank/DDBJ whole genome shotgun (WGS) entry which is preliminary data.</text>
</comment>
<reference evidence="3 4" key="1">
    <citation type="journal article" date="2013" name="Proc. Natl. Acad. Sci. U.S.A.">
        <title>The king cobra genome reveals dynamic gene evolution and adaptation in the snake venom system.</title>
        <authorList>
            <person name="Vonk F.J."/>
            <person name="Casewell N.R."/>
            <person name="Henkel C.V."/>
            <person name="Heimberg A.M."/>
            <person name="Jansen H.J."/>
            <person name="McCleary R.J."/>
            <person name="Kerkkamp H.M."/>
            <person name="Vos R.A."/>
            <person name="Guerreiro I."/>
            <person name="Calvete J.J."/>
            <person name="Wuster W."/>
            <person name="Woods A.E."/>
            <person name="Logan J.M."/>
            <person name="Harrison R.A."/>
            <person name="Castoe T.A."/>
            <person name="de Koning A.P."/>
            <person name="Pollock D.D."/>
            <person name="Yandell M."/>
            <person name="Calderon D."/>
            <person name="Renjifo C."/>
            <person name="Currier R.B."/>
            <person name="Salgado D."/>
            <person name="Pla D."/>
            <person name="Sanz L."/>
            <person name="Hyder A.S."/>
            <person name="Ribeiro J.M."/>
            <person name="Arntzen J.W."/>
            <person name="van den Thillart G.E."/>
            <person name="Boetzer M."/>
            <person name="Pirovano W."/>
            <person name="Dirks R.P."/>
            <person name="Spaink H.P."/>
            <person name="Duboule D."/>
            <person name="McGlinn E."/>
            <person name="Kini R.M."/>
            <person name="Richardson M.K."/>
        </authorList>
    </citation>
    <scope>NUCLEOTIDE SEQUENCE</scope>
    <source>
        <tissue evidence="3">Blood</tissue>
    </source>
</reference>
<gene>
    <name evidence="3" type="primary">VWC2</name>
    <name evidence="3" type="ORF">L345_10202</name>
</gene>
<feature type="domain" description="VWC2L C-terminal" evidence="2">
    <location>
        <begin position="60"/>
        <end position="98"/>
    </location>
</feature>
<evidence type="ECO:0000256" key="1">
    <source>
        <dbReference type="SAM" id="MobiDB-lite"/>
    </source>
</evidence>
<accession>V8NPP2</accession>
<dbReference type="Pfam" id="PF23331">
    <property type="entry name" value="VWC2L_C"/>
    <property type="match status" value="1"/>
</dbReference>
<dbReference type="GO" id="GO:0030514">
    <property type="term" value="P:negative regulation of BMP signaling pathway"/>
    <property type="evidence" value="ECO:0007669"/>
    <property type="project" value="TreeGrafter"/>
</dbReference>
<dbReference type="GO" id="GO:0032281">
    <property type="term" value="C:AMPA glutamate receptor complex"/>
    <property type="evidence" value="ECO:0007669"/>
    <property type="project" value="TreeGrafter"/>
</dbReference>
<dbReference type="GO" id="GO:0005615">
    <property type="term" value="C:extracellular space"/>
    <property type="evidence" value="ECO:0007669"/>
    <property type="project" value="TreeGrafter"/>
</dbReference>
<evidence type="ECO:0000313" key="4">
    <source>
        <dbReference type="Proteomes" id="UP000018936"/>
    </source>
</evidence>
<feature type="region of interest" description="Disordered" evidence="1">
    <location>
        <begin position="332"/>
        <end position="355"/>
    </location>
</feature>
<protein>
    <submittedName>
        <fullName evidence="3">Brorin</fullName>
    </submittedName>
</protein>
<dbReference type="InterPro" id="IPR042979">
    <property type="entry name" value="VWC2/VWC2L"/>
</dbReference>
<dbReference type="AlphaFoldDB" id="V8NPP2"/>
<dbReference type="PANTHER" id="PTHR46252:SF4">
    <property type="entry name" value="BRORIN"/>
    <property type="match status" value="1"/>
</dbReference>
<dbReference type="EMBL" id="AZIM01002437">
    <property type="protein sequence ID" value="ETE64030.1"/>
    <property type="molecule type" value="Genomic_DNA"/>
</dbReference>
<name>V8NPP2_OPHHA</name>
<organism evidence="3 4">
    <name type="scientific">Ophiophagus hannah</name>
    <name type="common">King cobra</name>
    <name type="synonym">Naja hannah</name>
    <dbReference type="NCBI Taxonomy" id="8665"/>
    <lineage>
        <taxon>Eukaryota</taxon>
        <taxon>Metazoa</taxon>
        <taxon>Chordata</taxon>
        <taxon>Craniata</taxon>
        <taxon>Vertebrata</taxon>
        <taxon>Euteleostomi</taxon>
        <taxon>Lepidosauria</taxon>
        <taxon>Squamata</taxon>
        <taxon>Bifurcata</taxon>
        <taxon>Unidentata</taxon>
        <taxon>Episquamata</taxon>
        <taxon>Toxicofera</taxon>
        <taxon>Serpentes</taxon>
        <taxon>Colubroidea</taxon>
        <taxon>Elapidae</taxon>
        <taxon>Elapinae</taxon>
        <taxon>Ophiophagus</taxon>
    </lineage>
</organism>
<dbReference type="PANTHER" id="PTHR46252">
    <property type="entry name" value="BRORIN FAMILY MEMBER"/>
    <property type="match status" value="1"/>
</dbReference>
<keyword evidence="4" id="KW-1185">Reference proteome</keyword>
<evidence type="ECO:0000259" key="2">
    <source>
        <dbReference type="Pfam" id="PF23331"/>
    </source>
</evidence>
<dbReference type="Pfam" id="PF23334">
    <property type="entry name" value="VWC2L_2nd"/>
    <property type="match status" value="1"/>
</dbReference>
<evidence type="ECO:0000313" key="3">
    <source>
        <dbReference type="EMBL" id="ETE64030.1"/>
    </source>
</evidence>
<feature type="compositionally biased region" description="Pro residues" evidence="1">
    <location>
        <begin position="483"/>
        <end position="495"/>
    </location>
</feature>
<dbReference type="GO" id="GO:0045202">
    <property type="term" value="C:synapse"/>
    <property type="evidence" value="ECO:0007669"/>
    <property type="project" value="UniProtKB-SubCell"/>
</dbReference>
<dbReference type="Proteomes" id="UP000018936">
    <property type="component" value="Unassembled WGS sequence"/>
</dbReference>